<name>A0ABN8I4A0_9NEOP</name>
<accession>A0ABN8I4A0</accession>
<dbReference type="EMBL" id="OW152829">
    <property type="protein sequence ID" value="CAH2046630.1"/>
    <property type="molecule type" value="Genomic_DNA"/>
</dbReference>
<keyword evidence="2" id="KW-1185">Reference proteome</keyword>
<reference evidence="1" key="1">
    <citation type="submission" date="2022-03" db="EMBL/GenBank/DDBJ databases">
        <authorList>
            <person name="Martin H S."/>
        </authorList>
    </citation>
    <scope>NUCLEOTIDE SEQUENCE</scope>
</reference>
<gene>
    <name evidence="1" type="ORF">IPOD504_LOCUS5421</name>
</gene>
<evidence type="ECO:0000313" key="1">
    <source>
        <dbReference type="EMBL" id="CAH2046630.1"/>
    </source>
</evidence>
<feature type="non-terminal residue" evidence="1">
    <location>
        <position position="1"/>
    </location>
</feature>
<proteinExistence type="predicted"/>
<protein>
    <submittedName>
        <fullName evidence="1">Uncharacterized protein</fullName>
    </submittedName>
</protein>
<evidence type="ECO:0000313" key="2">
    <source>
        <dbReference type="Proteomes" id="UP000837857"/>
    </source>
</evidence>
<dbReference type="Proteomes" id="UP000837857">
    <property type="component" value="Chromosome 17"/>
</dbReference>
<organism evidence="1 2">
    <name type="scientific">Iphiclides podalirius</name>
    <name type="common">scarce swallowtail</name>
    <dbReference type="NCBI Taxonomy" id="110791"/>
    <lineage>
        <taxon>Eukaryota</taxon>
        <taxon>Metazoa</taxon>
        <taxon>Ecdysozoa</taxon>
        <taxon>Arthropoda</taxon>
        <taxon>Hexapoda</taxon>
        <taxon>Insecta</taxon>
        <taxon>Pterygota</taxon>
        <taxon>Neoptera</taxon>
        <taxon>Endopterygota</taxon>
        <taxon>Lepidoptera</taxon>
        <taxon>Glossata</taxon>
        <taxon>Ditrysia</taxon>
        <taxon>Papilionoidea</taxon>
        <taxon>Papilionidae</taxon>
        <taxon>Papilioninae</taxon>
        <taxon>Iphiclides</taxon>
    </lineage>
</organism>
<sequence>MSFGITKFVIGVGAYDNRPGLALTIAALTETLFSAAQPEQTRRVSSVTQRGRHALVGAELARNRGASAGVLARNVTAPAQMIHASEFRELEIPWQSRVPYHGKSVY</sequence>